<dbReference type="EMBL" id="QQST01000001">
    <property type="protein sequence ID" value="RDI72281.1"/>
    <property type="molecule type" value="Genomic_DNA"/>
</dbReference>
<gene>
    <name evidence="2" type="ORF">DWB78_11485</name>
    <name evidence="3" type="ORF">SAMN05216278_0409</name>
</gene>
<proteinExistence type="predicted"/>
<dbReference type="Proteomes" id="UP000255421">
    <property type="component" value="Unassembled WGS sequence"/>
</dbReference>
<dbReference type="EMBL" id="FNKQ01000001">
    <property type="protein sequence ID" value="SDQ10267.1"/>
    <property type="molecule type" value="Genomic_DNA"/>
</dbReference>
<feature type="transmembrane region" description="Helical" evidence="1">
    <location>
        <begin position="128"/>
        <end position="151"/>
    </location>
</feature>
<dbReference type="AlphaFoldDB" id="A0A1H0Y536"/>
<evidence type="ECO:0000256" key="1">
    <source>
        <dbReference type="SAM" id="Phobius"/>
    </source>
</evidence>
<dbReference type="OrthoDB" id="308472at2157"/>
<keyword evidence="1" id="KW-0472">Membrane</keyword>
<sequence length="216" mass="22002">MALRQFLAWTTLLLASVPATVAAQSVPETVPDSTAALLVLGVLVYAIYVAISVVVGGVVLVVSNVRSSGSYVRDIEKRIYARPLRSGALGIGVIVGGVVGTLLLSIGATSLVAFGAPEPLGLVSVVPLLGGTLFLSVASAVGTIVLGSYLLRKVRGGEPNHWLALVVGSLVVNVPVLNIVLAIPVVFLGAGAIVGRRWSNRRDGPSEPGPGSPVEG</sequence>
<evidence type="ECO:0008006" key="6">
    <source>
        <dbReference type="Google" id="ProtNLM"/>
    </source>
</evidence>
<evidence type="ECO:0000313" key="4">
    <source>
        <dbReference type="Proteomes" id="UP000199289"/>
    </source>
</evidence>
<feature type="transmembrane region" description="Helical" evidence="1">
    <location>
        <begin position="86"/>
        <end position="116"/>
    </location>
</feature>
<feature type="transmembrane region" description="Helical" evidence="1">
    <location>
        <begin position="163"/>
        <end position="194"/>
    </location>
</feature>
<evidence type="ECO:0000313" key="3">
    <source>
        <dbReference type="EMBL" id="SDQ10267.1"/>
    </source>
</evidence>
<organism evidence="3 4">
    <name type="scientific">Halopelagius longus</name>
    <dbReference type="NCBI Taxonomy" id="1236180"/>
    <lineage>
        <taxon>Archaea</taxon>
        <taxon>Methanobacteriati</taxon>
        <taxon>Methanobacteriota</taxon>
        <taxon>Stenosarchaea group</taxon>
        <taxon>Halobacteria</taxon>
        <taxon>Halobacteriales</taxon>
        <taxon>Haloferacaceae</taxon>
    </lineage>
</organism>
<name>A0A1H0Y536_9EURY</name>
<feature type="transmembrane region" description="Helical" evidence="1">
    <location>
        <begin position="39"/>
        <end position="65"/>
    </location>
</feature>
<keyword evidence="5" id="KW-1185">Reference proteome</keyword>
<dbReference type="RefSeq" id="WP_092532147.1">
    <property type="nucleotide sequence ID" value="NZ_FNKQ01000001.1"/>
</dbReference>
<reference evidence="3" key="1">
    <citation type="submission" date="2016-10" db="EMBL/GenBank/DDBJ databases">
        <authorList>
            <person name="de Groot N.N."/>
        </authorList>
    </citation>
    <scope>NUCLEOTIDE SEQUENCE [LARGE SCALE GENOMIC DNA]</scope>
    <source>
        <strain evidence="3">CGMCC 1.12397</strain>
    </source>
</reference>
<reference evidence="2 5" key="3">
    <citation type="submission" date="2018-07" db="EMBL/GenBank/DDBJ databases">
        <title>Genome sequence of extremly halophilic archaeon Halopelagius longus strain BC12-B1.</title>
        <authorList>
            <person name="Zhang X."/>
        </authorList>
    </citation>
    <scope>NUCLEOTIDE SEQUENCE [LARGE SCALE GENOMIC DNA]</scope>
    <source>
        <strain evidence="2 5">BC12-B1</strain>
    </source>
</reference>
<evidence type="ECO:0000313" key="2">
    <source>
        <dbReference type="EMBL" id="RDI72281.1"/>
    </source>
</evidence>
<dbReference type="Proteomes" id="UP000199289">
    <property type="component" value="Unassembled WGS sequence"/>
</dbReference>
<evidence type="ECO:0000313" key="5">
    <source>
        <dbReference type="Proteomes" id="UP000255421"/>
    </source>
</evidence>
<keyword evidence="1" id="KW-0812">Transmembrane</keyword>
<protein>
    <recommendedName>
        <fullName evidence="6">DUF973 family protein</fullName>
    </recommendedName>
</protein>
<reference evidence="4" key="2">
    <citation type="submission" date="2016-10" db="EMBL/GenBank/DDBJ databases">
        <authorList>
            <person name="Varghese N."/>
            <person name="Submissions S."/>
        </authorList>
    </citation>
    <scope>NUCLEOTIDE SEQUENCE [LARGE SCALE GENOMIC DNA]</scope>
    <source>
        <strain evidence="4">CGMCC 1.12397</strain>
    </source>
</reference>
<keyword evidence="1" id="KW-1133">Transmembrane helix</keyword>
<accession>A0A1H0Y536</accession>